<evidence type="ECO:0000256" key="4">
    <source>
        <dbReference type="ARBA" id="ARBA00022989"/>
    </source>
</evidence>
<dbReference type="InterPro" id="IPR044849">
    <property type="entry name" value="CASTOR/POLLUX/SYM8-like"/>
</dbReference>
<evidence type="ECO:0000256" key="7">
    <source>
        <dbReference type="SAM" id="Phobius"/>
    </source>
</evidence>
<dbReference type="EMBL" id="JBELOE010000212">
    <property type="protein sequence ID" value="MER2492511.1"/>
    <property type="molecule type" value="Genomic_DNA"/>
</dbReference>
<keyword evidence="3 7" id="KW-0812">Transmembrane</keyword>
<sequence length="652" mass="73124">MSLKFTYLQPIDRIKYFVERQLVKGAGYQLFVIVACIALVSLIGGMLLTPISTQEQSLADDIWWAFLRLTDPGYLGDDEGAWRRIVSTILTICGYVLFMGTLVAIMTRWLIAFMEKLEQGLTPVSVKDHIVLLGMSSRTVPIIRELLGVEANLNVHKKHYNGKMPTIILLAEEVNAIVHQQLLAEIALPHKLARQVILRSGKALQSEALHRVACLDASSVILTNQYQRTDSLVTTDVETIKSLLTINVLAQNTGHFPRLVVELDDVRHTKLAKKSYQGQANVVVTDETISRLMAQCAVAPNLLKVYTHLLNASSKGRFFLKEADEHQGKTVAEAKLFHSSAILVGYIDPQNQQFYLALGEHAKHKIVADDILVFIASNYNQLQSRQSPVRQLAYAKSEKGKTVATQHNNGRKKLLLLGWNRRVPNIIHELDDYQNESFDVTLVSTFSAQIRQQEIAKLGRFSNRINISLQEADYMMEAEIRQFKPEEQDIILLVYSDRLDSADEADARVLVGAMVLDEILDNYSKKPHVLIELSDPANENFLDQASTDTFITPLLMSHLLSQIALMPENQILFDTLTKADGIQIYLRSLKDYSDKEMLKSIDVAQLVEAHGEIFLGVFNGNSAEHPVQLNLPPEQRISTLANDLLIVIGNGL</sequence>
<gene>
    <name evidence="9" type="ORF">ABS311_11550</name>
</gene>
<evidence type="ECO:0000256" key="6">
    <source>
        <dbReference type="ARBA" id="ARBA00023136"/>
    </source>
</evidence>
<feature type="domain" description="CASTOR/POLLUX/SYM8 ion channel conserved" evidence="8">
    <location>
        <begin position="287"/>
        <end position="384"/>
    </location>
</feature>
<evidence type="ECO:0000256" key="1">
    <source>
        <dbReference type="ARBA" id="ARBA00004127"/>
    </source>
</evidence>
<evidence type="ECO:0000256" key="2">
    <source>
        <dbReference type="ARBA" id="ARBA00022448"/>
    </source>
</evidence>
<accession>A0ABV1RHT7</accession>
<evidence type="ECO:0000313" key="9">
    <source>
        <dbReference type="EMBL" id="MER2492511.1"/>
    </source>
</evidence>
<comment type="subcellular location">
    <subcellularLocation>
        <location evidence="1">Endomembrane system</location>
        <topology evidence="1">Multi-pass membrane protein</topology>
    </subcellularLocation>
</comment>
<organism evidence="9 10">
    <name type="scientific">Catenovulum sediminis</name>
    <dbReference type="NCBI Taxonomy" id="1740262"/>
    <lineage>
        <taxon>Bacteria</taxon>
        <taxon>Pseudomonadati</taxon>
        <taxon>Pseudomonadota</taxon>
        <taxon>Gammaproteobacteria</taxon>
        <taxon>Alteromonadales</taxon>
        <taxon>Alteromonadaceae</taxon>
        <taxon>Catenovulum</taxon>
    </lineage>
</organism>
<keyword evidence="4 7" id="KW-1133">Transmembrane helix</keyword>
<keyword evidence="5" id="KW-0406">Ion transport</keyword>
<feature type="transmembrane region" description="Helical" evidence="7">
    <location>
        <begin position="89"/>
        <end position="111"/>
    </location>
</feature>
<dbReference type="Proteomes" id="UP001467690">
    <property type="component" value="Unassembled WGS sequence"/>
</dbReference>
<dbReference type="Gene3D" id="3.40.50.720">
    <property type="entry name" value="NAD(P)-binding Rossmann-like Domain"/>
    <property type="match status" value="2"/>
</dbReference>
<proteinExistence type="predicted"/>
<keyword evidence="6 7" id="KW-0472">Membrane</keyword>
<evidence type="ECO:0000313" key="10">
    <source>
        <dbReference type="Proteomes" id="UP001467690"/>
    </source>
</evidence>
<reference evidence="9 10" key="1">
    <citation type="submission" date="2024-06" db="EMBL/GenBank/DDBJ databases">
        <authorList>
            <person name="Chen R.Y."/>
        </authorList>
    </citation>
    <scope>NUCLEOTIDE SEQUENCE [LARGE SCALE GENOMIC DNA]</scope>
    <source>
        <strain evidence="9 10">D2</strain>
    </source>
</reference>
<name>A0ABV1RHT7_9ALTE</name>
<feature type="transmembrane region" description="Helical" evidence="7">
    <location>
        <begin position="26"/>
        <end position="48"/>
    </location>
</feature>
<keyword evidence="2" id="KW-0813">Transport</keyword>
<evidence type="ECO:0000256" key="5">
    <source>
        <dbReference type="ARBA" id="ARBA00023065"/>
    </source>
</evidence>
<keyword evidence="10" id="KW-1185">Reference proteome</keyword>
<evidence type="ECO:0000256" key="3">
    <source>
        <dbReference type="ARBA" id="ARBA00022692"/>
    </source>
</evidence>
<dbReference type="PANTHER" id="PTHR31563:SF10">
    <property type="entry name" value="ION CHANNEL POLLUX-RELATED"/>
    <property type="match status" value="1"/>
</dbReference>
<dbReference type="RefSeq" id="WP_143870438.1">
    <property type="nucleotide sequence ID" value="NZ_CP041660.1"/>
</dbReference>
<evidence type="ECO:0000259" key="8">
    <source>
        <dbReference type="Pfam" id="PF06241"/>
    </source>
</evidence>
<dbReference type="PANTHER" id="PTHR31563">
    <property type="entry name" value="ION CHANNEL POLLUX-RELATED"/>
    <property type="match status" value="1"/>
</dbReference>
<protein>
    <recommendedName>
        <fullName evidence="8">CASTOR/POLLUX/SYM8 ion channel conserved domain-containing protein</fullName>
    </recommendedName>
</protein>
<comment type="caution">
    <text evidence="9">The sequence shown here is derived from an EMBL/GenBank/DDBJ whole genome shotgun (WGS) entry which is preliminary data.</text>
</comment>
<dbReference type="InterPro" id="IPR010420">
    <property type="entry name" value="CASTOR/POLLUX/SYM8_dom"/>
</dbReference>
<dbReference type="Pfam" id="PF06241">
    <property type="entry name" value="Castor_Poll_mid"/>
    <property type="match status" value="1"/>
</dbReference>